<proteinExistence type="predicted"/>
<sequence length="115" mass="13466">MAKERKETAIMKRSKCCGEGENAGTVGCEDRRRKKDDMRIERASFDQGQEERWEKSGTMSNIALRCFSKRGRHFPQDNTRKKNHYHIDKFQSAGVRRRREEREEGREREGGGGQC</sequence>
<dbReference type="EMBL" id="JADCNL010000001">
    <property type="protein sequence ID" value="KAG0496043.1"/>
    <property type="molecule type" value="Genomic_DNA"/>
</dbReference>
<dbReference type="Proteomes" id="UP000636800">
    <property type="component" value="Chromosome 1"/>
</dbReference>
<feature type="region of interest" description="Disordered" evidence="1">
    <location>
        <begin position="18"/>
        <end position="56"/>
    </location>
</feature>
<reference evidence="2 3" key="1">
    <citation type="journal article" date="2020" name="Nat. Food">
        <title>A phased Vanilla planifolia genome enables genetic improvement of flavour and production.</title>
        <authorList>
            <person name="Hasing T."/>
            <person name="Tang H."/>
            <person name="Brym M."/>
            <person name="Khazi F."/>
            <person name="Huang T."/>
            <person name="Chambers A.H."/>
        </authorList>
    </citation>
    <scope>NUCLEOTIDE SEQUENCE [LARGE SCALE GENOMIC DNA]</scope>
    <source>
        <tissue evidence="2">Leaf</tissue>
    </source>
</reference>
<evidence type="ECO:0000256" key="1">
    <source>
        <dbReference type="SAM" id="MobiDB-lite"/>
    </source>
</evidence>
<feature type="compositionally biased region" description="Basic and acidic residues" evidence="1">
    <location>
        <begin position="28"/>
        <end position="55"/>
    </location>
</feature>
<name>A0A835VG92_VANPL</name>
<accession>A0A835VG92</accession>
<keyword evidence="3" id="KW-1185">Reference proteome</keyword>
<feature type="compositionally biased region" description="Basic and acidic residues" evidence="1">
    <location>
        <begin position="98"/>
        <end position="115"/>
    </location>
</feature>
<evidence type="ECO:0000313" key="2">
    <source>
        <dbReference type="EMBL" id="KAG0496043.1"/>
    </source>
</evidence>
<dbReference type="OrthoDB" id="1910309at2759"/>
<dbReference type="AlphaFoldDB" id="A0A835VG92"/>
<gene>
    <name evidence="2" type="ORF">HPP92_000734</name>
</gene>
<feature type="region of interest" description="Disordered" evidence="1">
    <location>
        <begin position="72"/>
        <end position="115"/>
    </location>
</feature>
<comment type="caution">
    <text evidence="2">The sequence shown here is derived from an EMBL/GenBank/DDBJ whole genome shotgun (WGS) entry which is preliminary data.</text>
</comment>
<protein>
    <submittedName>
        <fullName evidence="2">Uncharacterized protein</fullName>
    </submittedName>
</protein>
<organism evidence="2 3">
    <name type="scientific">Vanilla planifolia</name>
    <name type="common">Vanilla</name>
    <dbReference type="NCBI Taxonomy" id="51239"/>
    <lineage>
        <taxon>Eukaryota</taxon>
        <taxon>Viridiplantae</taxon>
        <taxon>Streptophyta</taxon>
        <taxon>Embryophyta</taxon>
        <taxon>Tracheophyta</taxon>
        <taxon>Spermatophyta</taxon>
        <taxon>Magnoliopsida</taxon>
        <taxon>Liliopsida</taxon>
        <taxon>Asparagales</taxon>
        <taxon>Orchidaceae</taxon>
        <taxon>Vanilloideae</taxon>
        <taxon>Vanilleae</taxon>
        <taxon>Vanilla</taxon>
    </lineage>
</organism>
<evidence type="ECO:0000313" key="3">
    <source>
        <dbReference type="Proteomes" id="UP000636800"/>
    </source>
</evidence>
<feature type="compositionally biased region" description="Basic and acidic residues" evidence="1">
    <location>
        <begin position="74"/>
        <end position="89"/>
    </location>
</feature>